<evidence type="ECO:0000256" key="1">
    <source>
        <dbReference type="SAM" id="MobiDB-lite"/>
    </source>
</evidence>
<name>A0A918TJZ9_9BACT</name>
<dbReference type="RefSeq" id="WP_189569501.1">
    <property type="nucleotide sequence ID" value="NZ_BMXI01000006.1"/>
</dbReference>
<protein>
    <submittedName>
        <fullName evidence="2">Uncharacterized protein</fullName>
    </submittedName>
</protein>
<evidence type="ECO:0000313" key="3">
    <source>
        <dbReference type="Proteomes" id="UP000644507"/>
    </source>
</evidence>
<evidence type="ECO:0000313" key="2">
    <source>
        <dbReference type="EMBL" id="GHC51373.1"/>
    </source>
</evidence>
<reference evidence="2" key="1">
    <citation type="journal article" date="2014" name="Int. J. Syst. Evol. Microbiol.">
        <title>Complete genome sequence of Corynebacterium casei LMG S-19264T (=DSM 44701T), isolated from a smear-ripened cheese.</title>
        <authorList>
            <consortium name="US DOE Joint Genome Institute (JGI-PGF)"/>
            <person name="Walter F."/>
            <person name="Albersmeier A."/>
            <person name="Kalinowski J."/>
            <person name="Ruckert C."/>
        </authorList>
    </citation>
    <scope>NUCLEOTIDE SEQUENCE</scope>
    <source>
        <strain evidence="2">KCTC 12988</strain>
    </source>
</reference>
<organism evidence="2 3">
    <name type="scientific">Roseibacillus persicicus</name>
    <dbReference type="NCBI Taxonomy" id="454148"/>
    <lineage>
        <taxon>Bacteria</taxon>
        <taxon>Pseudomonadati</taxon>
        <taxon>Verrucomicrobiota</taxon>
        <taxon>Verrucomicrobiia</taxon>
        <taxon>Verrucomicrobiales</taxon>
        <taxon>Verrucomicrobiaceae</taxon>
        <taxon>Roseibacillus</taxon>
    </lineage>
</organism>
<dbReference type="AlphaFoldDB" id="A0A918TJZ9"/>
<accession>A0A918TJZ9</accession>
<gene>
    <name evidence="2" type="ORF">GCM10007100_16980</name>
</gene>
<feature type="region of interest" description="Disordered" evidence="1">
    <location>
        <begin position="42"/>
        <end position="68"/>
    </location>
</feature>
<sequence length="453" mass="51385">MKKPHLYTVLIVAATAPLLFLQERQIARDRETQSQLMTQARALGIPTDGTRRTKSLSGTSLRDHEQSQRPIAQTAAQDYAKELLHLAKQARTSNDFSPEFEMELMSFFSDLFEQDPSVLIQLFELLWDSEELTEDERPQVMEPILTTLIQSYPEDGLALLSDLKPKLALRYPAYENGEFPELIMMALTEWTAFDPQAAKEWLTNNPDLASEEALRAVQIGILENEFSRDFSQALPLFAAMNEADIEEFFSNWELDLSSQERKLSLLDFIAGELSKKVGPNQDSREPYRYLLLQGELYNRLGTVLATEGPEASETLFVNSDLGAEEREIIATQITVSDPRDPAAWLPFFSKHLTNKSREYAIRNTIENWTLSDFRATAQWIGEQPAGDLKELATFSFAETIMPHEPSSAADWAETLSPSPQRHALMVDILYGWKEKDPEAAQAFAARHHLKVPE</sequence>
<reference evidence="2" key="2">
    <citation type="submission" date="2020-09" db="EMBL/GenBank/DDBJ databases">
        <authorList>
            <person name="Sun Q."/>
            <person name="Kim S."/>
        </authorList>
    </citation>
    <scope>NUCLEOTIDE SEQUENCE</scope>
    <source>
        <strain evidence="2">KCTC 12988</strain>
    </source>
</reference>
<dbReference type="Proteomes" id="UP000644507">
    <property type="component" value="Unassembled WGS sequence"/>
</dbReference>
<keyword evidence="3" id="KW-1185">Reference proteome</keyword>
<comment type="caution">
    <text evidence="2">The sequence shown here is derived from an EMBL/GenBank/DDBJ whole genome shotgun (WGS) entry which is preliminary data.</text>
</comment>
<dbReference type="EMBL" id="BMXI01000006">
    <property type="protein sequence ID" value="GHC51373.1"/>
    <property type="molecule type" value="Genomic_DNA"/>
</dbReference>
<proteinExistence type="predicted"/>